<gene>
    <name evidence="1" type="ORF">E2N92_04230</name>
</gene>
<evidence type="ECO:0000313" key="2">
    <source>
        <dbReference type="Proteomes" id="UP000826709"/>
    </source>
</evidence>
<dbReference type="OrthoDB" id="137424at2157"/>
<dbReference type="KEGG" id="mfk:E2N92_04230"/>
<dbReference type="Proteomes" id="UP000826709">
    <property type="component" value="Chromosome"/>
</dbReference>
<reference evidence="1" key="2">
    <citation type="submission" date="2019-03" db="EMBL/GenBank/DDBJ databases">
        <authorList>
            <person name="Chen S.-C."/>
            <person name="Wu S.-Y."/>
            <person name="Lai M.-C."/>
        </authorList>
    </citation>
    <scope>NUCLEOTIDE SEQUENCE</scope>
    <source>
        <strain evidence="1">ML15</strain>
    </source>
</reference>
<keyword evidence="2" id="KW-1185">Reference proteome</keyword>
<dbReference type="AlphaFoldDB" id="A0A8G1EG11"/>
<evidence type="ECO:0000313" key="1">
    <source>
        <dbReference type="EMBL" id="QYZ78689.1"/>
    </source>
</evidence>
<sequence length="158" mass="16732">MREIWCALLIVGVMASVAGCTTPVDNTTLETTPVPQTEMPALKETPAPLTLRPAVSADLPDFDYANVLVISPGGTDWMETNASHVARVALRDRAAREMYLGGGEVEGVFLSCHSTPFPSSGRGCAPALRITNKTASVDFLVDEGEGRVVTTVTEIRGA</sequence>
<dbReference type="RefSeq" id="WP_220682450.1">
    <property type="nucleotide sequence ID" value="NZ_CP037968.1"/>
</dbReference>
<name>A0A8G1EG11_9EURY</name>
<organism evidence="1 2">
    <name type="scientific">Methanofollis formosanus</name>
    <dbReference type="NCBI Taxonomy" id="299308"/>
    <lineage>
        <taxon>Archaea</taxon>
        <taxon>Methanobacteriati</taxon>
        <taxon>Methanobacteriota</taxon>
        <taxon>Stenosarchaea group</taxon>
        <taxon>Methanomicrobia</taxon>
        <taxon>Methanomicrobiales</taxon>
        <taxon>Methanomicrobiaceae</taxon>
        <taxon>Methanofollis</taxon>
    </lineage>
</organism>
<reference evidence="1" key="1">
    <citation type="journal article" date="2005" name="Int. J. Syst. Evol. Microbiol.">
        <title>Methanofollis formosanus sp. nov., isolated from a fish pond.</title>
        <authorList>
            <person name="Wu S.Y."/>
            <person name="Chen S.C."/>
            <person name="Lai M.C."/>
        </authorList>
    </citation>
    <scope>NUCLEOTIDE SEQUENCE</scope>
    <source>
        <strain evidence="1">ML15</strain>
    </source>
</reference>
<proteinExistence type="predicted"/>
<accession>A0A8G1EG11</accession>
<protein>
    <submittedName>
        <fullName evidence="1">Uncharacterized protein</fullName>
    </submittedName>
</protein>
<dbReference type="PROSITE" id="PS51257">
    <property type="entry name" value="PROKAR_LIPOPROTEIN"/>
    <property type="match status" value="1"/>
</dbReference>
<dbReference type="EMBL" id="CP037968">
    <property type="protein sequence ID" value="QYZ78689.1"/>
    <property type="molecule type" value="Genomic_DNA"/>
</dbReference>